<keyword evidence="2" id="KW-1185">Reference proteome</keyword>
<reference evidence="1 2" key="1">
    <citation type="journal article" date="2017" name="Int. J. Syst. Evol. Microbiol.">
        <title>Jeotgalibaca porci sp. nov. and Jeotgalibaca arthritidis sp. nov., isolated from pigs, and emended description of the genus Jeotgalibaca.</title>
        <authorList>
            <person name="Zamora L."/>
            <person name="Perez-Sancho M."/>
            <person name="Dominguez L."/>
            <person name="Fernandez-Garayzabal J.F."/>
            <person name="Vela A.I."/>
        </authorList>
    </citation>
    <scope>NUCLEOTIDE SEQUENCE [LARGE SCALE GENOMIC DNA]</scope>
    <source>
        <strain evidence="1 2">CCUG 69148</strain>
    </source>
</reference>
<dbReference type="RefSeq" id="WP_166063076.1">
    <property type="nucleotide sequence ID" value="NZ_CP049889.1"/>
</dbReference>
<evidence type="ECO:0000313" key="2">
    <source>
        <dbReference type="Proteomes" id="UP000501830"/>
    </source>
</evidence>
<evidence type="ECO:0000313" key="1">
    <source>
        <dbReference type="EMBL" id="QIK52014.1"/>
    </source>
</evidence>
<organism evidence="1 2">
    <name type="scientific">Jeotgalibaca porci</name>
    <dbReference type="NCBI Taxonomy" id="1868793"/>
    <lineage>
        <taxon>Bacteria</taxon>
        <taxon>Bacillati</taxon>
        <taxon>Bacillota</taxon>
        <taxon>Bacilli</taxon>
        <taxon>Lactobacillales</taxon>
        <taxon>Carnobacteriaceae</taxon>
        <taxon>Jeotgalibaca</taxon>
    </lineage>
</organism>
<gene>
    <name evidence="1" type="ORF">G7058_08225</name>
</gene>
<sequence length="60" mass="7333">MEQQEWMLSLIEQLKNKSKDYRQIALYQELSELVKEQYKRIEQAEGEIDGRSWSPKDWDN</sequence>
<protein>
    <submittedName>
        <fullName evidence="1">Uncharacterized protein</fullName>
    </submittedName>
</protein>
<dbReference type="GeneID" id="94553267"/>
<dbReference type="EMBL" id="CP049889">
    <property type="protein sequence ID" value="QIK52014.1"/>
    <property type="molecule type" value="Genomic_DNA"/>
</dbReference>
<name>A0A6G7WIC6_9LACT</name>
<proteinExistence type="predicted"/>
<dbReference type="KEGG" id="jpo:G7058_08225"/>
<dbReference type="AlphaFoldDB" id="A0A6G7WIC6"/>
<accession>A0A6G7WIC6</accession>
<dbReference type="Proteomes" id="UP000501830">
    <property type="component" value="Chromosome"/>
</dbReference>